<feature type="transmembrane region" description="Helical" evidence="1">
    <location>
        <begin position="108"/>
        <end position="141"/>
    </location>
</feature>
<feature type="transmembrane region" description="Helical" evidence="1">
    <location>
        <begin position="65"/>
        <end position="87"/>
    </location>
</feature>
<name>A0A6C0CYV1_9ZZZZ</name>
<evidence type="ECO:0000313" key="2">
    <source>
        <dbReference type="EMBL" id="QHT09413.1"/>
    </source>
</evidence>
<keyword evidence="1" id="KW-0472">Membrane</keyword>
<keyword evidence="1" id="KW-1133">Transmembrane helix</keyword>
<accession>A0A6C0CYV1</accession>
<protein>
    <submittedName>
        <fullName evidence="2">Uncharacterized protein</fullName>
    </submittedName>
</protein>
<dbReference type="EMBL" id="MN739510">
    <property type="protein sequence ID" value="QHT09413.1"/>
    <property type="molecule type" value="Genomic_DNA"/>
</dbReference>
<dbReference type="AlphaFoldDB" id="A0A6C0CYV1"/>
<feature type="transmembrane region" description="Helical" evidence="1">
    <location>
        <begin position="32"/>
        <end position="59"/>
    </location>
</feature>
<reference evidence="2" key="1">
    <citation type="journal article" date="2020" name="Nature">
        <title>Giant virus diversity and host interactions through global metagenomics.</title>
        <authorList>
            <person name="Schulz F."/>
            <person name="Roux S."/>
            <person name="Paez-Espino D."/>
            <person name="Jungbluth S."/>
            <person name="Walsh D.A."/>
            <person name="Denef V.J."/>
            <person name="McMahon K.D."/>
            <person name="Konstantinidis K.T."/>
            <person name="Eloe-Fadrosh E.A."/>
            <person name="Kyrpides N.C."/>
            <person name="Woyke T."/>
        </authorList>
    </citation>
    <scope>NUCLEOTIDE SEQUENCE</scope>
    <source>
        <strain evidence="2">GVMAG-M-3300023110-24</strain>
    </source>
</reference>
<evidence type="ECO:0000256" key="1">
    <source>
        <dbReference type="SAM" id="Phobius"/>
    </source>
</evidence>
<organism evidence="2">
    <name type="scientific">viral metagenome</name>
    <dbReference type="NCBI Taxonomy" id="1070528"/>
    <lineage>
        <taxon>unclassified sequences</taxon>
        <taxon>metagenomes</taxon>
        <taxon>organismal metagenomes</taxon>
    </lineage>
</organism>
<keyword evidence="1" id="KW-0812">Transmembrane</keyword>
<proteinExistence type="predicted"/>
<sequence length="162" mass="19341">MDKYNGCYMDEYDPNDTNDCRTMKVWKDIYKWVNSICNVLSVVSGINLVILIIIFIKFFSEMDTWTIVILVFLLITQLYFFVIVYTLSRIADKKTEQPRYDHVNKKQWYYFMIPNLENIVAVIIITIIVFFILLISLRYFYNNLWSMRGSLSGEVYTNILSE</sequence>